<keyword evidence="4 6" id="KW-1133">Transmembrane helix</keyword>
<gene>
    <name evidence="7" type="primary">lptG</name>
    <name evidence="7" type="ORF">D9R08_12800</name>
</gene>
<evidence type="ECO:0000256" key="6">
    <source>
        <dbReference type="SAM" id="Phobius"/>
    </source>
</evidence>
<dbReference type="InterPro" id="IPR005495">
    <property type="entry name" value="LptG/LptF_permease"/>
</dbReference>
<evidence type="ECO:0000256" key="3">
    <source>
        <dbReference type="ARBA" id="ARBA00022692"/>
    </source>
</evidence>
<dbReference type="InterPro" id="IPR030923">
    <property type="entry name" value="LptG"/>
</dbReference>
<dbReference type="Proteomes" id="UP000281343">
    <property type="component" value="Unassembled WGS sequence"/>
</dbReference>
<feature type="transmembrane region" description="Helical" evidence="6">
    <location>
        <begin position="312"/>
        <end position="332"/>
    </location>
</feature>
<evidence type="ECO:0000256" key="4">
    <source>
        <dbReference type="ARBA" id="ARBA00022989"/>
    </source>
</evidence>
<feature type="transmembrane region" description="Helical" evidence="6">
    <location>
        <begin position="101"/>
        <end position="121"/>
    </location>
</feature>
<keyword evidence="5 6" id="KW-0472">Membrane</keyword>
<dbReference type="GO" id="GO:0055085">
    <property type="term" value="P:transmembrane transport"/>
    <property type="evidence" value="ECO:0007669"/>
    <property type="project" value="InterPro"/>
</dbReference>
<accession>A0A3L9Y6J6</accession>
<dbReference type="EMBL" id="RCNT01000006">
    <property type="protein sequence ID" value="RMA41736.1"/>
    <property type="molecule type" value="Genomic_DNA"/>
</dbReference>
<dbReference type="PANTHER" id="PTHR33529:SF2">
    <property type="entry name" value="LIPOPOLYSACCHARIDE EXPORT SYSTEM PERMEASE PROTEIN LPTG"/>
    <property type="match status" value="1"/>
</dbReference>
<proteinExistence type="predicted"/>
<dbReference type="Pfam" id="PF03739">
    <property type="entry name" value="LptF_LptG"/>
    <property type="match status" value="1"/>
</dbReference>
<dbReference type="NCBIfam" id="TIGR04408">
    <property type="entry name" value="LptG_lptG"/>
    <property type="match status" value="1"/>
</dbReference>
<evidence type="ECO:0000256" key="1">
    <source>
        <dbReference type="ARBA" id="ARBA00004651"/>
    </source>
</evidence>
<dbReference type="AlphaFoldDB" id="A0A3L9Y6J6"/>
<protein>
    <submittedName>
        <fullName evidence="7">LPS export ABC transporter permease LptG</fullName>
    </submittedName>
</protein>
<feature type="transmembrane region" description="Helical" evidence="6">
    <location>
        <begin position="338"/>
        <end position="360"/>
    </location>
</feature>
<evidence type="ECO:0000313" key="8">
    <source>
        <dbReference type="Proteomes" id="UP000281343"/>
    </source>
</evidence>
<feature type="transmembrane region" description="Helical" evidence="6">
    <location>
        <begin position="63"/>
        <end position="80"/>
    </location>
</feature>
<dbReference type="GO" id="GO:0043190">
    <property type="term" value="C:ATP-binding cassette (ABC) transporter complex"/>
    <property type="evidence" value="ECO:0007669"/>
    <property type="project" value="InterPro"/>
</dbReference>
<dbReference type="RefSeq" id="WP_121898450.1">
    <property type="nucleotide sequence ID" value="NZ_RCNT01000006.1"/>
</dbReference>
<evidence type="ECO:0000256" key="2">
    <source>
        <dbReference type="ARBA" id="ARBA00022475"/>
    </source>
</evidence>
<feature type="transmembrane region" description="Helical" evidence="6">
    <location>
        <begin position="12"/>
        <end position="29"/>
    </location>
</feature>
<evidence type="ECO:0000256" key="5">
    <source>
        <dbReference type="ARBA" id="ARBA00023136"/>
    </source>
</evidence>
<dbReference type="OrthoDB" id="9798468at2"/>
<comment type="caution">
    <text evidence="7">The sequence shown here is derived from an EMBL/GenBank/DDBJ whole genome shotgun (WGS) entry which is preliminary data.</text>
</comment>
<keyword evidence="8" id="KW-1185">Reference proteome</keyword>
<keyword evidence="3 6" id="KW-0812">Transmembrane</keyword>
<name>A0A3L9Y6J6_9RHOB</name>
<comment type="subcellular location">
    <subcellularLocation>
        <location evidence="1">Cell membrane</location>
        <topology evidence="1">Multi-pass membrane protein</topology>
    </subcellularLocation>
</comment>
<evidence type="ECO:0000313" key="7">
    <source>
        <dbReference type="EMBL" id="RMA41736.1"/>
    </source>
</evidence>
<reference evidence="7 8" key="1">
    <citation type="submission" date="2018-10" db="EMBL/GenBank/DDBJ databases">
        <authorList>
            <person name="Jung H.S."/>
            <person name="Jeon C.O."/>
        </authorList>
    </citation>
    <scope>NUCLEOTIDE SEQUENCE [LARGE SCALE GENOMIC DNA]</scope>
    <source>
        <strain evidence="7 8">MA-7-27</strain>
    </source>
</reference>
<feature type="transmembrane region" description="Helical" evidence="6">
    <location>
        <begin position="282"/>
        <end position="300"/>
    </location>
</feature>
<sequence length="365" mass="39664">MILHLYIARRFLRSFAIVLGVFISILLPIDLAEQLRRIGNPEAGLNAAFQLALLNLPGTLYEMLPLFIMIATLFLFLGLARTSELVVVRAAGRSALRSTMSPVVVAVLLGVLGVTVLNPIVAATERQYSQSIARFQTGEERTLSVSAEGLWLRQGSEARQTVIRADRSNADGTVLSNASFFVFDDQGTMQRRIDAGSAQLELGAWSLENVKIWPLAGSANPEAEAETLAAHTLPSTLTREQIRDSFGSPTTVPIYELPGFIRQLNRAGFAALQHRVWLQMELSNPLMLAAMVLIAAGFTMRHTRFGKTGVMVLSAILLGFGVFFIRSFAQVLGETGQLPISVVAWTPPLAAILLALGLLLHTEDG</sequence>
<organism evidence="7 8">
    <name type="scientific">Rhodophyticola porphyridii</name>
    <dbReference type="NCBI Taxonomy" id="1852017"/>
    <lineage>
        <taxon>Bacteria</taxon>
        <taxon>Pseudomonadati</taxon>
        <taxon>Pseudomonadota</taxon>
        <taxon>Alphaproteobacteria</taxon>
        <taxon>Rhodobacterales</taxon>
        <taxon>Roseobacteraceae</taxon>
        <taxon>Rhodophyticola</taxon>
    </lineage>
</organism>
<keyword evidence="2" id="KW-1003">Cell membrane</keyword>
<dbReference type="PANTHER" id="PTHR33529">
    <property type="entry name" value="SLR0882 PROTEIN-RELATED"/>
    <property type="match status" value="1"/>
</dbReference>
<dbReference type="GO" id="GO:0015920">
    <property type="term" value="P:lipopolysaccharide transport"/>
    <property type="evidence" value="ECO:0007669"/>
    <property type="project" value="TreeGrafter"/>
</dbReference>